<keyword evidence="6 8" id="KW-0472">Membrane</keyword>
<dbReference type="InterPro" id="IPR004680">
    <property type="entry name" value="Cit_transptr-like_dom"/>
</dbReference>
<accession>A0A2V0NW17</accession>
<dbReference type="Pfam" id="PF03600">
    <property type="entry name" value="CitMHS"/>
    <property type="match status" value="1"/>
</dbReference>
<evidence type="ECO:0000256" key="3">
    <source>
        <dbReference type="ARBA" id="ARBA00022692"/>
    </source>
</evidence>
<keyword evidence="2" id="KW-0813">Transport</keyword>
<keyword evidence="3 8" id="KW-0812">Transmembrane</keyword>
<dbReference type="SUPFAM" id="SSF116726">
    <property type="entry name" value="TrkA C-terminal domain-like"/>
    <property type="match status" value="3"/>
</dbReference>
<evidence type="ECO:0000256" key="2">
    <source>
        <dbReference type="ARBA" id="ARBA00022448"/>
    </source>
</evidence>
<feature type="region of interest" description="Disordered" evidence="7">
    <location>
        <begin position="361"/>
        <end position="380"/>
    </location>
</feature>
<dbReference type="Proteomes" id="UP000247498">
    <property type="component" value="Unassembled WGS sequence"/>
</dbReference>
<dbReference type="OrthoDB" id="442352at2759"/>
<feature type="transmembrane region" description="Helical" evidence="8">
    <location>
        <begin position="160"/>
        <end position="177"/>
    </location>
</feature>
<evidence type="ECO:0000313" key="11">
    <source>
        <dbReference type="Proteomes" id="UP000247498"/>
    </source>
</evidence>
<protein>
    <submittedName>
        <fullName evidence="10">Sodium sulfate co-transporter</fullName>
    </submittedName>
</protein>
<dbReference type="InParanoid" id="A0A2V0NW17"/>
<keyword evidence="4" id="KW-0677">Repeat</keyword>
<dbReference type="PANTHER" id="PTHR43652:SF9">
    <property type="entry name" value="RCK C-TERMINAL DOMAIN-CONTAINING PROTEIN"/>
    <property type="match status" value="1"/>
</dbReference>
<feature type="domain" description="RCK C-terminal" evidence="9">
    <location>
        <begin position="464"/>
        <end position="548"/>
    </location>
</feature>
<reference evidence="10 11" key="1">
    <citation type="journal article" date="2018" name="Sci. Rep.">
        <title>Raphidocelis subcapitata (=Pseudokirchneriella subcapitata) provides an insight into genome evolution and environmental adaptations in the Sphaeropleales.</title>
        <authorList>
            <person name="Suzuki S."/>
            <person name="Yamaguchi H."/>
            <person name="Nakajima N."/>
            <person name="Kawachi M."/>
        </authorList>
    </citation>
    <scope>NUCLEOTIDE SEQUENCE [LARGE SCALE GENOMIC DNA]</scope>
    <source>
        <strain evidence="10 11">NIES-35</strain>
    </source>
</reference>
<evidence type="ECO:0000256" key="4">
    <source>
        <dbReference type="ARBA" id="ARBA00022737"/>
    </source>
</evidence>
<feature type="domain" description="RCK C-terminal" evidence="9">
    <location>
        <begin position="556"/>
        <end position="640"/>
    </location>
</feature>
<sequence>MSLLAAFNGSVSLGDALPAAVAPAAKAVAKAAVAAAANATKAAAAGGGLDKVVIGWQGIVVCVTLGLSLIVMGMDAVGPDLVFGALASIYAVSGIITVKEAAAGFANTGVLTVLALYAVAEGVSQTGGLDILMSKVLGRASSVFWAQVRMMIPVMISSAFLNNTPIVALLIPILLSWSRRCNVPAKKLLIPLSFATVLGGTMTVIGTSTNLVVSGLQAEMAKDDPTIPVFGFFTITPYGVPYAAWGMAYILLFSWLLPGHEGAGHTDLISELAVADKDAAAKLLAGPLARSPLMAGLGTSRVIAVRTPGGTIAGPAVAAHTLGGDDVVIVQGSARDNSQLALANGLEVLAFEGDASDLGAAGGRREDLEGSDGEGGKDAAATDKATALAQVLVAPNAPIIGRSIRDTGFRGRFDAAVIAVKRGHVKQGGRLGDVVLRKGDILVLSVGSNFDPKAADFSSNFKKLKYLDQTVQREYTTAMRVTGRSLVGRTITQAGLRGVTGLFLFELHRSDGQIMRAVAPDTVLHEDDTLFFAGDLASVSFLMKFEGLEHQQKSQLKKLPSAQVDRQLVQAVVGPHSELVHKTVRDVRFRHTYGAALLSVHRSGQSIIGDIANVKLQSGDVLVLETGPEFPKLFAHSPAFALISTVPNSAPVKRNRMWIALLIVAALISTQIYEGASGKDLVHLWPASMIACGLMLAFKCMNATQARDSMDWEVFMCIAFAFAVSTAMEKTKVALGIAEVFAALSARIGGSTAALTSMYLVTALLSELLTNNAAAAIMCAPRLFAPPLCPALVPRLVARVSRFRALAYWFAAHRPRFARAGLKGARLAI</sequence>
<dbReference type="InterPro" id="IPR036721">
    <property type="entry name" value="RCK_C_sf"/>
</dbReference>
<evidence type="ECO:0000256" key="6">
    <source>
        <dbReference type="ARBA" id="ARBA00023136"/>
    </source>
</evidence>
<name>A0A2V0NW17_9CHLO</name>
<keyword evidence="11" id="KW-1185">Reference proteome</keyword>
<comment type="subcellular location">
    <subcellularLocation>
        <location evidence="1">Membrane</location>
        <topology evidence="1">Multi-pass membrane protein</topology>
    </subcellularLocation>
</comment>
<dbReference type="PANTHER" id="PTHR43652">
    <property type="entry name" value="BASIC AMINO ACID ANTIPORTER YFCC-RELATED"/>
    <property type="match status" value="1"/>
</dbReference>
<dbReference type="PROSITE" id="PS51202">
    <property type="entry name" value="RCK_C"/>
    <property type="match status" value="3"/>
</dbReference>
<evidence type="ECO:0000259" key="9">
    <source>
        <dbReference type="PROSITE" id="PS51202"/>
    </source>
</evidence>
<dbReference type="STRING" id="307507.A0A2V0NW17"/>
<dbReference type="InterPro" id="IPR051679">
    <property type="entry name" value="DASS-Related_Transporters"/>
</dbReference>
<feature type="domain" description="RCK C-terminal" evidence="9">
    <location>
        <begin position="374"/>
        <end position="460"/>
    </location>
</feature>
<evidence type="ECO:0000256" key="7">
    <source>
        <dbReference type="SAM" id="MobiDB-lite"/>
    </source>
</evidence>
<dbReference type="GO" id="GO:0005886">
    <property type="term" value="C:plasma membrane"/>
    <property type="evidence" value="ECO:0007669"/>
    <property type="project" value="TreeGrafter"/>
</dbReference>
<dbReference type="InterPro" id="IPR006037">
    <property type="entry name" value="RCK_C"/>
</dbReference>
<evidence type="ECO:0000256" key="8">
    <source>
        <dbReference type="SAM" id="Phobius"/>
    </source>
</evidence>
<feature type="transmembrane region" description="Helical" evidence="8">
    <location>
        <begin position="229"/>
        <end position="252"/>
    </location>
</feature>
<comment type="caution">
    <text evidence="10">The sequence shown here is derived from an EMBL/GenBank/DDBJ whole genome shotgun (WGS) entry which is preliminary data.</text>
</comment>
<feature type="compositionally biased region" description="Basic and acidic residues" evidence="7">
    <location>
        <begin position="363"/>
        <end position="380"/>
    </location>
</feature>
<feature type="transmembrane region" description="Helical" evidence="8">
    <location>
        <begin position="55"/>
        <end position="74"/>
    </location>
</feature>
<proteinExistence type="predicted"/>
<organism evidence="10 11">
    <name type="scientific">Raphidocelis subcapitata</name>
    <dbReference type="NCBI Taxonomy" id="307507"/>
    <lineage>
        <taxon>Eukaryota</taxon>
        <taxon>Viridiplantae</taxon>
        <taxon>Chlorophyta</taxon>
        <taxon>core chlorophytes</taxon>
        <taxon>Chlorophyceae</taxon>
        <taxon>CS clade</taxon>
        <taxon>Sphaeropleales</taxon>
        <taxon>Selenastraceae</taxon>
        <taxon>Raphidocelis</taxon>
    </lineage>
</organism>
<evidence type="ECO:0000256" key="5">
    <source>
        <dbReference type="ARBA" id="ARBA00022989"/>
    </source>
</evidence>
<feature type="transmembrane region" description="Helical" evidence="8">
    <location>
        <begin position="104"/>
        <end position="124"/>
    </location>
</feature>
<dbReference type="GO" id="GO:0006813">
    <property type="term" value="P:potassium ion transport"/>
    <property type="evidence" value="ECO:0007669"/>
    <property type="project" value="InterPro"/>
</dbReference>
<dbReference type="GO" id="GO:0008324">
    <property type="term" value="F:monoatomic cation transmembrane transporter activity"/>
    <property type="evidence" value="ECO:0007669"/>
    <property type="project" value="InterPro"/>
</dbReference>
<dbReference type="Gene3D" id="3.30.70.1450">
    <property type="entry name" value="Regulator of K+ conductance, C-terminal domain"/>
    <property type="match status" value="3"/>
</dbReference>
<feature type="transmembrane region" description="Helical" evidence="8">
    <location>
        <begin position="81"/>
        <end position="98"/>
    </location>
</feature>
<gene>
    <name evidence="10" type="ORF">Rsub_02930</name>
</gene>
<dbReference type="Pfam" id="PF02080">
    <property type="entry name" value="TrkA_C"/>
    <property type="match status" value="2"/>
</dbReference>
<dbReference type="EMBL" id="BDRX01000012">
    <property type="protein sequence ID" value="GBF89760.1"/>
    <property type="molecule type" value="Genomic_DNA"/>
</dbReference>
<dbReference type="AlphaFoldDB" id="A0A2V0NW17"/>
<feature type="transmembrane region" description="Helical" evidence="8">
    <location>
        <begin position="189"/>
        <end position="209"/>
    </location>
</feature>
<evidence type="ECO:0000313" key="10">
    <source>
        <dbReference type="EMBL" id="GBF89760.1"/>
    </source>
</evidence>
<evidence type="ECO:0000256" key="1">
    <source>
        <dbReference type="ARBA" id="ARBA00004141"/>
    </source>
</evidence>
<keyword evidence="5 8" id="KW-1133">Transmembrane helix</keyword>